<reference evidence="4 5" key="1">
    <citation type="submission" date="2017-03" db="EMBL/GenBank/DDBJ databases">
        <title>Genome sequence of Clostridium hungatei DSM 14427.</title>
        <authorList>
            <person name="Poehlein A."/>
            <person name="Daniel R."/>
        </authorList>
    </citation>
    <scope>NUCLEOTIDE SEQUENCE [LARGE SCALE GENOMIC DNA]</scope>
    <source>
        <strain evidence="4 5">DSM 14427</strain>
    </source>
</reference>
<feature type="domain" description="SLH" evidence="3">
    <location>
        <begin position="157"/>
        <end position="220"/>
    </location>
</feature>
<dbReference type="InterPro" id="IPR001119">
    <property type="entry name" value="SLH_dom"/>
</dbReference>
<dbReference type="AlphaFoldDB" id="A0A1V4SJC5"/>
<keyword evidence="5" id="KW-1185">Reference proteome</keyword>
<sequence length="222" mass="24727">MTVKKKLITLTAAAILSLSFALSGAEASIQLMDLPDTDVKDKIVSLYERGIVAGTSDGKFSPMARVTTAQTIQLLVNAFDLNLNFVRFAKEPKATDYFSKADDSAWYANALIIASVNGVEISRDIDLKQVWTREQFTNTLITFMEKHYNLPMLKILPEAIADESQITADYSGAIQRALLYGVVNLDEEGNFYPKDRLTRAEAAEQIYNALEYLQSNLKKVVD</sequence>
<feature type="domain" description="SLH" evidence="3">
    <location>
        <begin position="26"/>
        <end position="89"/>
    </location>
</feature>
<dbReference type="Proteomes" id="UP000191554">
    <property type="component" value="Unassembled WGS sequence"/>
</dbReference>
<evidence type="ECO:0000313" key="5">
    <source>
        <dbReference type="Proteomes" id="UP000191554"/>
    </source>
</evidence>
<gene>
    <name evidence="4" type="ORF">CLHUN_26960</name>
</gene>
<protein>
    <recommendedName>
        <fullName evidence="3">SLH domain-containing protein</fullName>
    </recommendedName>
</protein>
<evidence type="ECO:0000259" key="3">
    <source>
        <dbReference type="PROSITE" id="PS51272"/>
    </source>
</evidence>
<accession>A0A1V4SJC5</accession>
<dbReference type="Pfam" id="PF00395">
    <property type="entry name" value="SLH"/>
    <property type="match status" value="2"/>
</dbReference>
<feature type="chain" id="PRO_5038382328" description="SLH domain-containing protein" evidence="2">
    <location>
        <begin position="22"/>
        <end position="222"/>
    </location>
</feature>
<evidence type="ECO:0000256" key="1">
    <source>
        <dbReference type="ARBA" id="ARBA00022737"/>
    </source>
</evidence>
<name>A0A1V4SJC5_RUMHU</name>
<feature type="signal peptide" evidence="2">
    <location>
        <begin position="1"/>
        <end position="21"/>
    </location>
</feature>
<keyword evidence="1" id="KW-0677">Repeat</keyword>
<dbReference type="STRING" id="48256.CLHUN_26960"/>
<dbReference type="PROSITE" id="PS51272">
    <property type="entry name" value="SLH"/>
    <property type="match status" value="2"/>
</dbReference>
<comment type="caution">
    <text evidence="4">The sequence shown here is derived from an EMBL/GenBank/DDBJ whole genome shotgun (WGS) entry which is preliminary data.</text>
</comment>
<dbReference type="RefSeq" id="WP_080065153.1">
    <property type="nucleotide sequence ID" value="NZ_MZGX01000018.1"/>
</dbReference>
<dbReference type="OrthoDB" id="1738667at2"/>
<evidence type="ECO:0000256" key="2">
    <source>
        <dbReference type="SAM" id="SignalP"/>
    </source>
</evidence>
<organism evidence="4 5">
    <name type="scientific">Ruminiclostridium hungatei</name>
    <name type="common">Clostridium hungatei</name>
    <dbReference type="NCBI Taxonomy" id="48256"/>
    <lineage>
        <taxon>Bacteria</taxon>
        <taxon>Bacillati</taxon>
        <taxon>Bacillota</taxon>
        <taxon>Clostridia</taxon>
        <taxon>Eubacteriales</taxon>
        <taxon>Oscillospiraceae</taxon>
        <taxon>Ruminiclostridium</taxon>
    </lineage>
</organism>
<proteinExistence type="predicted"/>
<evidence type="ECO:0000313" key="4">
    <source>
        <dbReference type="EMBL" id="OPX43351.1"/>
    </source>
</evidence>
<dbReference type="EMBL" id="MZGX01000018">
    <property type="protein sequence ID" value="OPX43351.1"/>
    <property type="molecule type" value="Genomic_DNA"/>
</dbReference>
<keyword evidence="2" id="KW-0732">Signal</keyword>